<protein>
    <submittedName>
        <fullName evidence="3">PspC domain-containing protein</fullName>
    </submittedName>
</protein>
<dbReference type="STRING" id="104663.SAMN04488121_103147"/>
<evidence type="ECO:0000313" key="3">
    <source>
        <dbReference type="EMBL" id="SDG00596.1"/>
    </source>
</evidence>
<keyword evidence="1" id="KW-0812">Transmembrane</keyword>
<accession>A0A1G7QPY4</accession>
<feature type="domain" description="Phage shock protein PspC N-terminal" evidence="2">
    <location>
        <begin position="13"/>
        <end position="56"/>
    </location>
</feature>
<keyword evidence="6" id="KW-1185">Reference proteome</keyword>
<evidence type="ECO:0000313" key="4">
    <source>
        <dbReference type="EMBL" id="UPK71623.1"/>
    </source>
</evidence>
<reference evidence="4 6" key="2">
    <citation type="submission" date="2022-04" db="EMBL/GenBank/DDBJ databases">
        <title>The arsenic-methylating capacity of Chitinophaga filiformis YT5 during chitin decomposition.</title>
        <authorList>
            <person name="Chen G."/>
            <person name="Liang Y."/>
        </authorList>
    </citation>
    <scope>NUCLEOTIDE SEQUENCE [LARGE SCALE GENOMIC DNA]</scope>
    <source>
        <strain evidence="4 6">YT5</strain>
    </source>
</reference>
<dbReference type="Pfam" id="PF04024">
    <property type="entry name" value="PspC"/>
    <property type="match status" value="1"/>
</dbReference>
<dbReference type="OrthoDB" id="674853at2"/>
<dbReference type="RefSeq" id="WP_089832467.1">
    <property type="nucleotide sequence ID" value="NZ_CP095855.1"/>
</dbReference>
<proteinExistence type="predicted"/>
<feature type="transmembrane region" description="Helical" evidence="1">
    <location>
        <begin position="33"/>
        <end position="56"/>
    </location>
</feature>
<reference evidence="3 5" key="1">
    <citation type="submission" date="2016-10" db="EMBL/GenBank/DDBJ databases">
        <authorList>
            <person name="de Groot N.N."/>
        </authorList>
    </citation>
    <scope>NUCLEOTIDE SEQUENCE [LARGE SCALE GENOMIC DNA]</scope>
    <source>
        <strain evidence="3 5">DSM 527</strain>
    </source>
</reference>
<keyword evidence="1" id="KW-0472">Membrane</keyword>
<dbReference type="Proteomes" id="UP000830198">
    <property type="component" value="Chromosome"/>
</dbReference>
<dbReference type="Proteomes" id="UP000199045">
    <property type="component" value="Unassembled WGS sequence"/>
</dbReference>
<evidence type="ECO:0000313" key="6">
    <source>
        <dbReference type="Proteomes" id="UP000830198"/>
    </source>
</evidence>
<dbReference type="EMBL" id="CP095855">
    <property type="protein sequence ID" value="UPK71623.1"/>
    <property type="molecule type" value="Genomic_DNA"/>
</dbReference>
<evidence type="ECO:0000256" key="1">
    <source>
        <dbReference type="SAM" id="Phobius"/>
    </source>
</evidence>
<sequence length="73" mass="8635">MNRFKDFVEWQAFGVCTAIGNKLGIATSRIRLFFIYTSFITMGSPLIVYMIMAFWVNMKNYILNARRNPLRYL</sequence>
<organism evidence="3 5">
    <name type="scientific">Chitinophaga filiformis</name>
    <name type="common">Myxococcus filiformis</name>
    <name type="synonym">Flexibacter filiformis</name>
    <dbReference type="NCBI Taxonomy" id="104663"/>
    <lineage>
        <taxon>Bacteria</taxon>
        <taxon>Pseudomonadati</taxon>
        <taxon>Bacteroidota</taxon>
        <taxon>Chitinophagia</taxon>
        <taxon>Chitinophagales</taxon>
        <taxon>Chitinophagaceae</taxon>
        <taxon>Chitinophaga</taxon>
    </lineage>
</organism>
<evidence type="ECO:0000313" key="5">
    <source>
        <dbReference type="Proteomes" id="UP000199045"/>
    </source>
</evidence>
<dbReference type="AlphaFoldDB" id="A0A1G7QPY4"/>
<evidence type="ECO:0000259" key="2">
    <source>
        <dbReference type="Pfam" id="PF04024"/>
    </source>
</evidence>
<name>A0A1G7QPY4_CHIFI</name>
<gene>
    <name evidence="4" type="ORF">MYF79_10055</name>
    <name evidence="3" type="ORF">SAMN04488121_103147</name>
</gene>
<keyword evidence="1" id="KW-1133">Transmembrane helix</keyword>
<dbReference type="EMBL" id="FNBN01000003">
    <property type="protein sequence ID" value="SDG00596.1"/>
    <property type="molecule type" value="Genomic_DNA"/>
</dbReference>
<dbReference type="InterPro" id="IPR007168">
    <property type="entry name" value="Phageshock_PspC_N"/>
</dbReference>